<evidence type="ECO:0000256" key="4">
    <source>
        <dbReference type="ARBA" id="ARBA00022989"/>
    </source>
</evidence>
<dbReference type="EMBL" id="BMKE01000031">
    <property type="protein sequence ID" value="GGB53134.1"/>
    <property type="molecule type" value="Genomic_DNA"/>
</dbReference>
<name>A0ABQ1IY92_9GAMM</name>
<evidence type="ECO:0000256" key="1">
    <source>
        <dbReference type="ARBA" id="ARBA00004651"/>
    </source>
</evidence>
<gene>
    <name evidence="8" type="ORF">GCM10011502_27890</name>
</gene>
<evidence type="ECO:0000313" key="9">
    <source>
        <dbReference type="Proteomes" id="UP000646152"/>
    </source>
</evidence>
<comment type="caution">
    <text evidence="8">The sequence shown here is derived from an EMBL/GenBank/DDBJ whole genome shotgun (WGS) entry which is preliminary data.</text>
</comment>
<accession>A0ABQ1IY92</accession>
<evidence type="ECO:0000256" key="3">
    <source>
        <dbReference type="ARBA" id="ARBA00022692"/>
    </source>
</evidence>
<dbReference type="InterPro" id="IPR003856">
    <property type="entry name" value="LPS_length_determ_N"/>
</dbReference>
<evidence type="ECO:0000256" key="5">
    <source>
        <dbReference type="ARBA" id="ARBA00023136"/>
    </source>
</evidence>
<dbReference type="Proteomes" id="UP000646152">
    <property type="component" value="Unassembled WGS sequence"/>
</dbReference>
<keyword evidence="9" id="KW-1185">Reference proteome</keyword>
<dbReference type="RefSeq" id="WP_188630751.1">
    <property type="nucleotide sequence ID" value="NZ_BMKE01000031.1"/>
</dbReference>
<evidence type="ECO:0000259" key="7">
    <source>
        <dbReference type="Pfam" id="PF02706"/>
    </source>
</evidence>
<proteinExistence type="predicted"/>
<keyword evidence="5 6" id="KW-0472">Membrane</keyword>
<keyword evidence="4 6" id="KW-1133">Transmembrane helix</keyword>
<feature type="transmembrane region" description="Helical" evidence="6">
    <location>
        <begin position="41"/>
        <end position="60"/>
    </location>
</feature>
<evidence type="ECO:0000256" key="6">
    <source>
        <dbReference type="SAM" id="Phobius"/>
    </source>
</evidence>
<feature type="transmembrane region" description="Helical" evidence="6">
    <location>
        <begin position="232"/>
        <end position="252"/>
    </location>
</feature>
<reference evidence="9" key="1">
    <citation type="journal article" date="2019" name="Int. J. Syst. Evol. Microbiol.">
        <title>The Global Catalogue of Microorganisms (GCM) 10K type strain sequencing project: providing services to taxonomists for standard genome sequencing and annotation.</title>
        <authorList>
            <consortium name="The Broad Institute Genomics Platform"/>
            <consortium name="The Broad Institute Genome Sequencing Center for Infectious Disease"/>
            <person name="Wu L."/>
            <person name="Ma J."/>
        </authorList>
    </citation>
    <scope>NUCLEOTIDE SEQUENCE [LARGE SCALE GENOMIC DNA]</scope>
    <source>
        <strain evidence="9">CGMCC 1.15923</strain>
    </source>
</reference>
<protein>
    <recommendedName>
        <fullName evidence="7">Polysaccharide chain length determinant N-terminal domain-containing protein</fullName>
    </recommendedName>
</protein>
<organism evidence="8 9">
    <name type="scientific">Oceanisphaera marina</name>
    <dbReference type="NCBI Taxonomy" id="2017550"/>
    <lineage>
        <taxon>Bacteria</taxon>
        <taxon>Pseudomonadati</taxon>
        <taxon>Pseudomonadota</taxon>
        <taxon>Gammaproteobacteria</taxon>
        <taxon>Aeromonadales</taxon>
        <taxon>Aeromonadaceae</taxon>
        <taxon>Oceanisphaera</taxon>
    </lineage>
</organism>
<keyword evidence="3 6" id="KW-0812">Transmembrane</keyword>
<evidence type="ECO:0000313" key="8">
    <source>
        <dbReference type="EMBL" id="GGB53134.1"/>
    </source>
</evidence>
<comment type="subcellular location">
    <subcellularLocation>
        <location evidence="1">Cell membrane</location>
        <topology evidence="1">Multi-pass membrane protein</topology>
    </subcellularLocation>
</comment>
<sequence length="267" mass="29438">MNQLSQKQDAQFSQPLPPYTYHNDEISLVDLAKTLVKRWKVMAVVFGGIVAIALVFALVAPPKYEYITIYDAAESNVNSPFESVDDLQAKISSVYLPQQTRLLLKNEQLEKLPFEIEVSSPKGASLIKLSSKAKEADGALVRVLHQSVTKQLKDDQERLINKKIAMLQKRLDASKQQLEFVLSTNDNKSGEIAANLMASISALELEIIAFNTGTLIAIASQSLEPKGIGKSLIMMLALVLGAMLAIIVAFFAEFAGRVRMSLKEEEN</sequence>
<feature type="domain" description="Polysaccharide chain length determinant N-terminal" evidence="7">
    <location>
        <begin position="24"/>
        <end position="95"/>
    </location>
</feature>
<dbReference type="Pfam" id="PF02706">
    <property type="entry name" value="Wzz"/>
    <property type="match status" value="1"/>
</dbReference>
<keyword evidence="2" id="KW-1003">Cell membrane</keyword>
<evidence type="ECO:0000256" key="2">
    <source>
        <dbReference type="ARBA" id="ARBA00022475"/>
    </source>
</evidence>